<dbReference type="AlphaFoldDB" id="A0A6L9JHR2"/>
<name>A0A6L9JHR2_PHOLM</name>
<gene>
    <name evidence="1" type="ORF">GPY51_00005</name>
</gene>
<comment type="caution">
    <text evidence="1">The sequence shown here is derived from an EMBL/GenBank/DDBJ whole genome shotgun (WGS) entry which is preliminary data.</text>
</comment>
<proteinExistence type="predicted"/>
<evidence type="ECO:0000313" key="1">
    <source>
        <dbReference type="EMBL" id="NDL37226.1"/>
    </source>
</evidence>
<dbReference type="EMBL" id="WSFA01000001">
    <property type="protein sequence ID" value="NDL37226.1"/>
    <property type="molecule type" value="Genomic_DNA"/>
</dbReference>
<reference evidence="1 2" key="1">
    <citation type="submission" date="2019-12" db="EMBL/GenBank/DDBJ databases">
        <title>Engineering Photorhabdus to improve their lethality against agricultural pests.</title>
        <authorList>
            <person name="Machado R.A.R."/>
        </authorList>
    </citation>
    <scope>NUCLEOTIDE SEQUENCE [LARGE SCALE GENOMIC DNA]</scope>
    <source>
        <strain evidence="1 2">EN01</strain>
    </source>
</reference>
<sequence length="217" mass="24507">MSKEIQLPSSTGTRVDNCDTKSSQIITCEFKGINYQVGVYNPGFWNIDGDEKYKEVNNCYAYACNIRVRSVISSTERNMPQPDSCSTGNKKPEGTKEFLAGIKKDGLVSVQDIIDRKAIAPEGSIEHPVWLCAMVYASTLDHSDSSWSYHCYRQVWDGNDKNTVFWAHKMGAGNVERLAKAVNIEKYKTKGFDNFIGYYLVPPRVMFCITETIRVGR</sequence>
<protein>
    <submittedName>
        <fullName evidence="1">Uncharacterized protein</fullName>
    </submittedName>
</protein>
<organism evidence="1 2">
    <name type="scientific">Photorhabdus laumondii subsp. laumondii</name>
    <name type="common">Photorhabdus luminescens subsp. laumondii</name>
    <dbReference type="NCBI Taxonomy" id="141679"/>
    <lineage>
        <taxon>Bacteria</taxon>
        <taxon>Pseudomonadati</taxon>
        <taxon>Pseudomonadota</taxon>
        <taxon>Gammaproteobacteria</taxon>
        <taxon>Enterobacterales</taxon>
        <taxon>Morganellaceae</taxon>
        <taxon>Photorhabdus</taxon>
    </lineage>
</organism>
<dbReference type="RefSeq" id="WP_058589141.1">
    <property type="nucleotide sequence ID" value="NZ_CAWMTZ010000196.1"/>
</dbReference>
<evidence type="ECO:0000313" key="2">
    <source>
        <dbReference type="Proteomes" id="UP000479300"/>
    </source>
</evidence>
<dbReference type="Proteomes" id="UP000479300">
    <property type="component" value="Unassembled WGS sequence"/>
</dbReference>
<accession>A0A6L9JHR2</accession>